<dbReference type="InterPro" id="IPR011008">
    <property type="entry name" value="Dimeric_a/b-barrel"/>
</dbReference>
<dbReference type="SUPFAM" id="SSF54909">
    <property type="entry name" value="Dimeric alpha+beta barrel"/>
    <property type="match status" value="1"/>
</dbReference>
<protein>
    <recommendedName>
        <fullName evidence="2">YCII-related domain-containing protein</fullName>
    </recommendedName>
</protein>
<dbReference type="Gene3D" id="3.30.70.1060">
    <property type="entry name" value="Dimeric alpha+beta barrel"/>
    <property type="match status" value="1"/>
</dbReference>
<dbReference type="AlphaFoldDB" id="A0A7L4ZPM9"/>
<evidence type="ECO:0000313" key="3">
    <source>
        <dbReference type="EMBL" id="QHI38471.1"/>
    </source>
</evidence>
<dbReference type="PANTHER" id="PTHR35174">
    <property type="entry name" value="BLL7171 PROTEIN-RELATED"/>
    <property type="match status" value="1"/>
</dbReference>
<dbReference type="KEGG" id="kan:IMCC3317_38640"/>
<dbReference type="Pfam" id="PF03795">
    <property type="entry name" value="YCII"/>
    <property type="match status" value="1"/>
</dbReference>
<evidence type="ECO:0000313" key="4">
    <source>
        <dbReference type="Proteomes" id="UP000464657"/>
    </source>
</evidence>
<dbReference type="Proteomes" id="UP000464657">
    <property type="component" value="Chromosome"/>
</dbReference>
<feature type="domain" description="YCII-related" evidence="2">
    <location>
        <begin position="16"/>
        <end position="113"/>
    </location>
</feature>
<evidence type="ECO:0000256" key="1">
    <source>
        <dbReference type="ARBA" id="ARBA00007689"/>
    </source>
</evidence>
<dbReference type="RefSeq" id="WP_160131019.1">
    <property type="nucleotide sequence ID" value="NZ_CP019288.1"/>
</dbReference>
<comment type="similarity">
    <text evidence="1">Belongs to the YciI family.</text>
</comment>
<name>A0A7L4ZPM9_9FLAO</name>
<dbReference type="OrthoDB" id="7782105at2"/>
<dbReference type="EMBL" id="CP019288">
    <property type="protein sequence ID" value="QHI38471.1"/>
    <property type="molecule type" value="Genomic_DNA"/>
</dbReference>
<sequence>MKEFMMIFTGADYADLGLSPEELQNRMGKWFAWGNKMEEAGILRGGNALNPQIRRIVGKNRTVTDITSAEVKEIIGGYYIVVAKDFDAVQEIAQDFPDYDLDGTVDIREVTVFEHH</sequence>
<accession>A0A7L4ZPM9</accession>
<gene>
    <name evidence="3" type="ORF">IMCC3317_38640</name>
</gene>
<evidence type="ECO:0000259" key="2">
    <source>
        <dbReference type="Pfam" id="PF03795"/>
    </source>
</evidence>
<organism evidence="3 4">
    <name type="scientific">Kordia antarctica</name>
    <dbReference type="NCBI Taxonomy" id="1218801"/>
    <lineage>
        <taxon>Bacteria</taxon>
        <taxon>Pseudomonadati</taxon>
        <taxon>Bacteroidota</taxon>
        <taxon>Flavobacteriia</taxon>
        <taxon>Flavobacteriales</taxon>
        <taxon>Flavobacteriaceae</taxon>
        <taxon>Kordia</taxon>
    </lineage>
</organism>
<proteinExistence type="inferred from homology"/>
<dbReference type="InterPro" id="IPR005545">
    <property type="entry name" value="YCII"/>
</dbReference>
<reference evidence="3 4" key="1">
    <citation type="journal article" date="2013" name="Int. J. Syst. Evol. Microbiol.">
        <title>Kordia antarctica sp. nov., isolated from Antarctic seawater.</title>
        <authorList>
            <person name="Baek K."/>
            <person name="Choi A."/>
            <person name="Kang I."/>
            <person name="Lee K."/>
            <person name="Cho J.C."/>
        </authorList>
    </citation>
    <scope>NUCLEOTIDE SEQUENCE [LARGE SCALE GENOMIC DNA]</scope>
    <source>
        <strain evidence="3 4">IMCC3317</strain>
    </source>
</reference>
<keyword evidence="4" id="KW-1185">Reference proteome</keyword>